<reference evidence="1 2" key="2">
    <citation type="submission" date="2018-03" db="EMBL/GenBank/DDBJ databases">
        <title>The ancient ancestry and fast evolution of plastids.</title>
        <authorList>
            <person name="Moore K.R."/>
            <person name="Magnabosco C."/>
            <person name="Momper L."/>
            <person name="Gold D.A."/>
            <person name="Bosak T."/>
            <person name="Fournier G.P."/>
        </authorList>
    </citation>
    <scope>NUCLEOTIDE SEQUENCE [LARGE SCALE GENOMIC DNA]</scope>
    <source>
        <strain evidence="1 2">ULC18</strain>
    </source>
</reference>
<evidence type="ECO:0008006" key="3">
    <source>
        <dbReference type="Google" id="ProtNLM"/>
    </source>
</evidence>
<protein>
    <recommendedName>
        <fullName evidence="3">Helix-turn-helix domain-containing protein</fullName>
    </recommendedName>
</protein>
<proteinExistence type="predicted"/>
<sequence>MTQELGPREIRLLQLYSGCRLGMTPQAFYARWGVTHAQIAQICGVSEPTVDRWFAQGKTRRLADARQRRKLAEMHFLWEEYERIPLRLRRRLCPANPNGKVLSP</sequence>
<dbReference type="EMBL" id="PVWK01000017">
    <property type="protein sequence ID" value="PSB33700.1"/>
    <property type="molecule type" value="Genomic_DNA"/>
</dbReference>
<keyword evidence="2" id="KW-1185">Reference proteome</keyword>
<dbReference type="RefSeq" id="WP_106255061.1">
    <property type="nucleotide sequence ID" value="NZ_CAWNSW010000080.1"/>
</dbReference>
<dbReference type="OrthoDB" id="532665at2"/>
<gene>
    <name evidence="1" type="ORF">C7B82_04240</name>
</gene>
<organism evidence="1 2">
    <name type="scientific">Stenomitos frigidus ULC18</name>
    <dbReference type="NCBI Taxonomy" id="2107698"/>
    <lineage>
        <taxon>Bacteria</taxon>
        <taxon>Bacillati</taxon>
        <taxon>Cyanobacteriota</taxon>
        <taxon>Cyanophyceae</taxon>
        <taxon>Leptolyngbyales</taxon>
        <taxon>Leptolyngbyaceae</taxon>
        <taxon>Stenomitos</taxon>
    </lineage>
</organism>
<evidence type="ECO:0000313" key="1">
    <source>
        <dbReference type="EMBL" id="PSB33700.1"/>
    </source>
</evidence>
<comment type="caution">
    <text evidence="1">The sequence shown here is derived from an EMBL/GenBank/DDBJ whole genome shotgun (WGS) entry which is preliminary data.</text>
</comment>
<dbReference type="Pfam" id="PF13384">
    <property type="entry name" value="HTH_23"/>
    <property type="match status" value="1"/>
</dbReference>
<reference evidence="2" key="1">
    <citation type="submission" date="2018-02" db="EMBL/GenBank/DDBJ databases">
        <authorList>
            <person name="Moore K."/>
            <person name="Momper L."/>
        </authorList>
    </citation>
    <scope>NUCLEOTIDE SEQUENCE [LARGE SCALE GENOMIC DNA]</scope>
    <source>
        <strain evidence="2">ULC18</strain>
    </source>
</reference>
<accession>A0A2T1ELR9</accession>
<evidence type="ECO:0000313" key="2">
    <source>
        <dbReference type="Proteomes" id="UP000239576"/>
    </source>
</evidence>
<dbReference type="AlphaFoldDB" id="A0A2T1ELR9"/>
<name>A0A2T1ELR9_9CYAN</name>
<dbReference type="Proteomes" id="UP000239576">
    <property type="component" value="Unassembled WGS sequence"/>
</dbReference>